<dbReference type="SMART" id="SM00028">
    <property type="entry name" value="TPR"/>
    <property type="match status" value="2"/>
</dbReference>
<dbReference type="InterPro" id="IPR019734">
    <property type="entry name" value="TPR_rpt"/>
</dbReference>
<evidence type="ECO:0000313" key="1">
    <source>
        <dbReference type="EMBL" id="MBC8434325.1"/>
    </source>
</evidence>
<evidence type="ECO:0000313" key="2">
    <source>
        <dbReference type="Proteomes" id="UP000605201"/>
    </source>
</evidence>
<dbReference type="Proteomes" id="UP000605201">
    <property type="component" value="Unassembled WGS sequence"/>
</dbReference>
<sequence length="146" mass="16462">GISFGKTLVQRNMTPRAIDVFTQAFKFSKTPLVLQEEVADFCCNNGAGEYAASLLKKLISQLPQRTDLFFKLGKTWESLGDVNKALPYLIEAEKNDDANPEIKLHLAQDYITLGKPIWAERALKRLLKIDPDHKEAQKLLKSCVKT</sequence>
<dbReference type="AlphaFoldDB" id="A0A8J6P9B6"/>
<reference evidence="1 2" key="1">
    <citation type="submission" date="2020-08" db="EMBL/GenBank/DDBJ databases">
        <title>Bridging the membrane lipid divide: bacteria of the FCB group superphylum have the potential to synthesize archaeal ether lipids.</title>
        <authorList>
            <person name="Villanueva L."/>
            <person name="Von Meijenfeldt F.A.B."/>
            <person name="Westbye A.B."/>
            <person name="Yadav S."/>
            <person name="Hopmans E.C."/>
            <person name="Dutilh B.E."/>
            <person name="Sinninghe Damste J.S."/>
        </authorList>
    </citation>
    <scope>NUCLEOTIDE SEQUENCE [LARGE SCALE GENOMIC DNA]</scope>
    <source>
        <strain evidence="1">NIOZ-UU17</strain>
    </source>
</reference>
<dbReference type="SUPFAM" id="SSF48452">
    <property type="entry name" value="TPR-like"/>
    <property type="match status" value="1"/>
</dbReference>
<feature type="non-terminal residue" evidence="1">
    <location>
        <position position="1"/>
    </location>
</feature>
<dbReference type="InterPro" id="IPR011990">
    <property type="entry name" value="TPR-like_helical_dom_sf"/>
</dbReference>
<comment type="caution">
    <text evidence="1">The sequence shown here is derived from an EMBL/GenBank/DDBJ whole genome shotgun (WGS) entry which is preliminary data.</text>
</comment>
<dbReference type="Pfam" id="PF14559">
    <property type="entry name" value="TPR_19"/>
    <property type="match status" value="1"/>
</dbReference>
<organism evidence="1 2">
    <name type="scientific">Candidatus Desulfatibia vada</name>
    <dbReference type="NCBI Taxonomy" id="2841696"/>
    <lineage>
        <taxon>Bacteria</taxon>
        <taxon>Pseudomonadati</taxon>
        <taxon>Thermodesulfobacteriota</taxon>
        <taxon>Desulfobacteria</taxon>
        <taxon>Desulfobacterales</taxon>
        <taxon>Desulfobacterales incertae sedis</taxon>
        <taxon>Candidatus Desulfatibia</taxon>
    </lineage>
</organism>
<gene>
    <name evidence="1" type="ORF">H8D96_20645</name>
</gene>
<dbReference type="Gene3D" id="1.25.40.10">
    <property type="entry name" value="Tetratricopeptide repeat domain"/>
    <property type="match status" value="1"/>
</dbReference>
<accession>A0A8J6P9B6</accession>
<proteinExistence type="predicted"/>
<name>A0A8J6P9B6_9BACT</name>
<dbReference type="EMBL" id="JACNIG010000416">
    <property type="protein sequence ID" value="MBC8434325.1"/>
    <property type="molecule type" value="Genomic_DNA"/>
</dbReference>
<protein>
    <submittedName>
        <fullName evidence="1">Tetratricopeptide repeat protein</fullName>
    </submittedName>
</protein>